<dbReference type="VEuPathDB" id="FungiDB:SCHCODRAFT_02636362"/>
<keyword evidence="9" id="KW-1185">Reference proteome</keyword>
<dbReference type="GO" id="GO:0005834">
    <property type="term" value="C:heterotrimeric G-protein complex"/>
    <property type="evidence" value="ECO:0007669"/>
    <property type="project" value="TreeGrafter"/>
</dbReference>
<evidence type="ECO:0000256" key="2">
    <source>
        <dbReference type="ARBA" id="ARBA00022741"/>
    </source>
</evidence>
<dbReference type="CDD" id="cd00066">
    <property type="entry name" value="G-alpha"/>
    <property type="match status" value="1"/>
</dbReference>
<dbReference type="AlphaFoldDB" id="D8QEF0"/>
<dbReference type="GO" id="GO:0003924">
    <property type="term" value="F:GTPase activity"/>
    <property type="evidence" value="ECO:0007669"/>
    <property type="project" value="InterPro"/>
</dbReference>
<keyword evidence="2 5" id="KW-0547">Nucleotide-binding</keyword>
<dbReference type="SUPFAM" id="SSF52540">
    <property type="entry name" value="P-loop containing nucleoside triphosphate hydrolases"/>
    <property type="match status" value="1"/>
</dbReference>
<evidence type="ECO:0008006" key="10">
    <source>
        <dbReference type="Google" id="ProtNLM"/>
    </source>
</evidence>
<proteinExistence type="predicted"/>
<evidence type="ECO:0000256" key="6">
    <source>
        <dbReference type="PIRSR" id="PIRSR601019-2"/>
    </source>
</evidence>
<dbReference type="Proteomes" id="UP000007431">
    <property type="component" value="Unassembled WGS sequence"/>
</dbReference>
<evidence type="ECO:0000313" key="9">
    <source>
        <dbReference type="Proteomes" id="UP000007431"/>
    </source>
</evidence>
<feature type="binding site" evidence="6">
    <location>
        <position position="313"/>
    </location>
    <ligand>
        <name>Mg(2+)</name>
        <dbReference type="ChEBI" id="CHEBI:18420"/>
    </ligand>
</feature>
<feature type="compositionally biased region" description="Basic and acidic residues" evidence="7">
    <location>
        <begin position="31"/>
        <end position="45"/>
    </location>
</feature>
<dbReference type="OMA" id="QNTIRMG"/>
<name>D8QEF0_SCHCM</name>
<dbReference type="GO" id="GO:0001664">
    <property type="term" value="F:G protein-coupled receptor binding"/>
    <property type="evidence" value="ECO:0007669"/>
    <property type="project" value="TreeGrafter"/>
</dbReference>
<keyword evidence="3 5" id="KW-0342">GTP-binding</keyword>
<dbReference type="GO" id="GO:0046872">
    <property type="term" value="F:metal ion binding"/>
    <property type="evidence" value="ECO:0007669"/>
    <property type="project" value="UniProtKB-KW"/>
</dbReference>
<reference evidence="8 9" key="1">
    <citation type="journal article" date="2010" name="Nat. Biotechnol.">
        <title>Genome sequence of the model mushroom Schizophyllum commune.</title>
        <authorList>
            <person name="Ohm R.A."/>
            <person name="de Jong J.F."/>
            <person name="Lugones L.G."/>
            <person name="Aerts A."/>
            <person name="Kothe E."/>
            <person name="Stajich J.E."/>
            <person name="de Vries R.P."/>
            <person name="Record E."/>
            <person name="Levasseur A."/>
            <person name="Baker S.E."/>
            <person name="Bartholomew K.A."/>
            <person name="Coutinho P.M."/>
            <person name="Erdmann S."/>
            <person name="Fowler T.J."/>
            <person name="Gathman A.C."/>
            <person name="Lombard V."/>
            <person name="Henrissat B."/>
            <person name="Knabe N."/>
            <person name="Kuees U."/>
            <person name="Lilly W.W."/>
            <person name="Lindquist E."/>
            <person name="Lucas S."/>
            <person name="Magnuson J.K."/>
            <person name="Piumi F."/>
            <person name="Raudaskoski M."/>
            <person name="Salamov A."/>
            <person name="Schmutz J."/>
            <person name="Schwarze F.W.M.R."/>
            <person name="vanKuyk P.A."/>
            <person name="Horton J.S."/>
            <person name="Grigoriev I.V."/>
            <person name="Woesten H.A.B."/>
        </authorList>
    </citation>
    <scope>NUCLEOTIDE SEQUENCE [LARGE SCALE GENOMIC DNA]</scope>
    <source>
        <strain evidence="9">H4-8 / FGSC 9210</strain>
    </source>
</reference>
<dbReference type="InterPro" id="IPR027417">
    <property type="entry name" value="P-loop_NTPase"/>
</dbReference>
<evidence type="ECO:0000256" key="5">
    <source>
        <dbReference type="PIRSR" id="PIRSR601019-1"/>
    </source>
</evidence>
<keyword evidence="1 6" id="KW-0479">Metal-binding</keyword>
<dbReference type="InterPro" id="IPR001019">
    <property type="entry name" value="Gprotein_alpha_su"/>
</dbReference>
<feature type="region of interest" description="Disordered" evidence="7">
    <location>
        <begin position="1"/>
        <end position="50"/>
    </location>
</feature>
<dbReference type="GO" id="GO:0007188">
    <property type="term" value="P:adenylate cyclase-modulating G protein-coupled receptor signaling pathway"/>
    <property type="evidence" value="ECO:0007669"/>
    <property type="project" value="TreeGrafter"/>
</dbReference>
<keyword evidence="4" id="KW-0807">Transducer</keyword>
<dbReference type="GO" id="GO:0031683">
    <property type="term" value="F:G-protein beta/gamma-subunit complex binding"/>
    <property type="evidence" value="ECO:0007669"/>
    <property type="project" value="InterPro"/>
</dbReference>
<feature type="binding site" evidence="5">
    <location>
        <begin position="406"/>
        <end position="409"/>
    </location>
    <ligand>
        <name>GTP</name>
        <dbReference type="ChEBI" id="CHEBI:37565"/>
    </ligand>
</feature>
<accession>D8QEF0</accession>
<dbReference type="STRING" id="578458.D8QEF0"/>
<dbReference type="SMART" id="SM00275">
    <property type="entry name" value="G_alpha"/>
    <property type="match status" value="1"/>
</dbReference>
<dbReference type="Gene3D" id="3.40.50.300">
    <property type="entry name" value="P-loop containing nucleotide triphosphate hydrolases"/>
    <property type="match status" value="2"/>
</dbReference>
<dbReference type="FunFam" id="3.40.50.300:FF:000692">
    <property type="entry name" value="Guanine nucleotide-binding protein subunit alpha"/>
    <property type="match status" value="1"/>
</dbReference>
<dbReference type="EMBL" id="GL377310">
    <property type="protein sequence ID" value="EFI94154.1"/>
    <property type="molecule type" value="Genomic_DNA"/>
</dbReference>
<dbReference type="HOGENOM" id="CLU_014184_1_1_1"/>
<organism evidence="9">
    <name type="scientific">Schizophyllum commune (strain H4-8 / FGSC 9210)</name>
    <name type="common">Split gill fungus</name>
    <dbReference type="NCBI Taxonomy" id="578458"/>
    <lineage>
        <taxon>Eukaryota</taxon>
        <taxon>Fungi</taxon>
        <taxon>Dikarya</taxon>
        <taxon>Basidiomycota</taxon>
        <taxon>Agaricomycotina</taxon>
        <taxon>Agaricomycetes</taxon>
        <taxon>Agaricomycetidae</taxon>
        <taxon>Agaricales</taxon>
        <taxon>Schizophyllaceae</taxon>
        <taxon>Schizophyllum</taxon>
    </lineage>
</organism>
<dbReference type="PANTHER" id="PTHR10218:SF360">
    <property type="entry name" value="GUANINE NUCLEOTIDE-BINDING PROTEIN SUBUNIT ALPHA HOMOLOG"/>
    <property type="match status" value="1"/>
</dbReference>
<protein>
    <recommendedName>
        <fullName evidence="10">G-alpha-domain-containing protein</fullName>
    </recommendedName>
</protein>
<evidence type="ECO:0000256" key="1">
    <source>
        <dbReference type="ARBA" id="ARBA00022723"/>
    </source>
</evidence>
<dbReference type="eggNOG" id="KOG0082">
    <property type="taxonomic scope" value="Eukaryota"/>
</dbReference>
<evidence type="ECO:0000256" key="7">
    <source>
        <dbReference type="SAM" id="MobiDB-lite"/>
    </source>
</evidence>
<gene>
    <name evidence="8" type="ORF">SCHCODRAFT_70145</name>
</gene>
<evidence type="ECO:0000256" key="4">
    <source>
        <dbReference type="ARBA" id="ARBA00023224"/>
    </source>
</evidence>
<feature type="region of interest" description="Disordered" evidence="7">
    <location>
        <begin position="221"/>
        <end position="240"/>
    </location>
</feature>
<dbReference type="GO" id="GO:0005737">
    <property type="term" value="C:cytoplasm"/>
    <property type="evidence" value="ECO:0007669"/>
    <property type="project" value="TreeGrafter"/>
</dbReference>
<evidence type="ECO:0000256" key="3">
    <source>
        <dbReference type="ARBA" id="ARBA00023134"/>
    </source>
</evidence>
<dbReference type="InterPro" id="IPR011025">
    <property type="entry name" value="GproteinA_insert"/>
</dbReference>
<dbReference type="InParanoid" id="D8QEF0"/>
<feature type="binding site" evidence="5">
    <location>
        <begin position="307"/>
        <end position="313"/>
    </location>
    <ligand>
        <name>GTP</name>
        <dbReference type="ChEBI" id="CHEBI:37565"/>
    </ligand>
</feature>
<dbReference type="SUPFAM" id="SSF47895">
    <property type="entry name" value="Transducin (alpha subunit), insertion domain"/>
    <property type="match status" value="1"/>
</dbReference>
<evidence type="ECO:0000313" key="8">
    <source>
        <dbReference type="EMBL" id="EFI94154.1"/>
    </source>
</evidence>
<keyword evidence="6" id="KW-0460">Magnesium</keyword>
<dbReference type="Pfam" id="PF00503">
    <property type="entry name" value="G-alpha"/>
    <property type="match status" value="1"/>
</dbReference>
<dbReference type="PRINTS" id="PR00318">
    <property type="entry name" value="GPROTEINA"/>
</dbReference>
<dbReference type="PANTHER" id="PTHR10218">
    <property type="entry name" value="GTP-BINDING PROTEIN ALPHA SUBUNIT"/>
    <property type="match status" value="1"/>
</dbReference>
<sequence length="496" mass="56089">MPTRTTHRAASIEDADPLALAIAPPPDETPEERAARIREEQHSKAISDSIDQELEAQRQEAKRGIKPIKILLLGQSESGKSTTLKNFQLLYEPKAFSKERAGWRGVIFLNICRSIHVILDAMAYVQAHTRATSPNRATSPPNSPLTPPMTPTVYPELDPELLRLKTRLQPVLGVEELLIRRLTEDSGETEATQLDTINRSRSVLKEVAVNASLQWKGAFAKHHQRQERGDQESIDSSAAVDWEDPNDPGIVLNECAEDIKRLWRHPTIQEMLSKQNLRLEEMAGFSFLDALDEVTSPRYLPSDEHILRARLKTLGVTEHRFKLNGGTGIGSDWRIFDVGGHRSLVHAWAPYFDDMNAILFLAPISAFDQVLSEAPKVNRLEDSVHLWQTIVSNRLLQNTTIILFLNKIDLMQQKLASGIRLRDYVVSYGDRPNNYETASAYLKKKFAAIMREQSPVPRTFYCHLTNVTDMKATKYILGSIRDSIMQTQLRDAQLMA</sequence>
<dbReference type="PROSITE" id="PS51882">
    <property type="entry name" value="G_ALPHA"/>
    <property type="match status" value="1"/>
</dbReference>
<dbReference type="GO" id="GO:0005525">
    <property type="term" value="F:GTP binding"/>
    <property type="evidence" value="ECO:0007669"/>
    <property type="project" value="UniProtKB-KW"/>
</dbReference>